<dbReference type="Pfam" id="PF01145">
    <property type="entry name" value="Band_7"/>
    <property type="match status" value="1"/>
</dbReference>
<proteinExistence type="predicted"/>
<protein>
    <submittedName>
        <fullName evidence="4">Band 7 protein</fullName>
    </submittedName>
</protein>
<evidence type="ECO:0000256" key="2">
    <source>
        <dbReference type="SAM" id="Phobius"/>
    </source>
</evidence>
<sequence>MAVTGNFSRIKEVVGSWNNIQRLLRSGDGGSLVPVVIPKDRRKIGWLLWFALAFYSLVTNLLLFGFSSTGIGLAILGVLVFSLIGAFAWWRSAIVEIEHGTAGVLSRWGKIEETIKPGRRLLWWPWEKVEFIVDTSTEIPYTAPVLACPTRENVPLKSIEFFLKFRIVDPVLFVRHIGASNFDMVLSSVVQDAIRNRSRQVETANAYDLRGSNVDDMREQLNKQMSRYGVKITGANIPDVQLPNQYRENLSTRERVAKELVAYEKEWELVRKRRQDILLLQIERAKKEQDEKLIAVQEAINKARESVAQMLQQREAEAEKIRLEIEAEGRAELKSAENAARALHRLGQSYKDNQAVLQYELAGKKLEVAQTLLRNAPRPIIVNQSGGGEQNSALATLLMAQILPDMLHEANADAQNGDILPRLGGQN</sequence>
<dbReference type="PANTHER" id="PTHR43327">
    <property type="entry name" value="STOMATIN-LIKE PROTEIN 2, MITOCHONDRIAL"/>
    <property type="match status" value="1"/>
</dbReference>
<keyword evidence="1" id="KW-0175">Coiled coil</keyword>
<feature type="transmembrane region" description="Helical" evidence="2">
    <location>
        <begin position="71"/>
        <end position="90"/>
    </location>
</feature>
<dbReference type="SUPFAM" id="SSF117892">
    <property type="entry name" value="Band 7/SPFH domain"/>
    <property type="match status" value="1"/>
</dbReference>
<evidence type="ECO:0000256" key="1">
    <source>
        <dbReference type="SAM" id="Coils"/>
    </source>
</evidence>
<evidence type="ECO:0000313" key="4">
    <source>
        <dbReference type="EMBL" id="VAW32496.1"/>
    </source>
</evidence>
<name>A0A3B0VK59_9ZZZZ</name>
<feature type="coiled-coil region" evidence="1">
    <location>
        <begin position="282"/>
        <end position="328"/>
    </location>
</feature>
<dbReference type="AlphaFoldDB" id="A0A3B0VK59"/>
<feature type="domain" description="Band 7" evidence="3">
    <location>
        <begin position="92"/>
        <end position="254"/>
    </location>
</feature>
<dbReference type="InterPro" id="IPR050710">
    <property type="entry name" value="Band7/mec-2_domain"/>
</dbReference>
<gene>
    <name evidence="4" type="ORF">MNBD_CHLOROFLEXI01-1548</name>
</gene>
<dbReference type="PANTHER" id="PTHR43327:SF10">
    <property type="entry name" value="STOMATIN-LIKE PROTEIN 2, MITOCHONDRIAL"/>
    <property type="match status" value="1"/>
</dbReference>
<evidence type="ECO:0000259" key="3">
    <source>
        <dbReference type="SMART" id="SM00244"/>
    </source>
</evidence>
<dbReference type="SMART" id="SM00244">
    <property type="entry name" value="PHB"/>
    <property type="match status" value="1"/>
</dbReference>
<dbReference type="InterPro" id="IPR036013">
    <property type="entry name" value="Band_7/SPFH_dom_sf"/>
</dbReference>
<organism evidence="4">
    <name type="scientific">hydrothermal vent metagenome</name>
    <dbReference type="NCBI Taxonomy" id="652676"/>
    <lineage>
        <taxon>unclassified sequences</taxon>
        <taxon>metagenomes</taxon>
        <taxon>ecological metagenomes</taxon>
    </lineage>
</organism>
<dbReference type="Gene3D" id="3.30.479.30">
    <property type="entry name" value="Band 7 domain"/>
    <property type="match status" value="1"/>
</dbReference>
<dbReference type="EMBL" id="UOEU01000364">
    <property type="protein sequence ID" value="VAW32496.1"/>
    <property type="molecule type" value="Genomic_DNA"/>
</dbReference>
<reference evidence="4" key="1">
    <citation type="submission" date="2018-06" db="EMBL/GenBank/DDBJ databases">
        <authorList>
            <person name="Zhirakovskaya E."/>
        </authorList>
    </citation>
    <scope>NUCLEOTIDE SEQUENCE</scope>
</reference>
<keyword evidence="2" id="KW-0472">Membrane</keyword>
<keyword evidence="2" id="KW-1133">Transmembrane helix</keyword>
<feature type="transmembrane region" description="Helical" evidence="2">
    <location>
        <begin position="46"/>
        <end position="65"/>
    </location>
</feature>
<accession>A0A3B0VK59</accession>
<dbReference type="InterPro" id="IPR001107">
    <property type="entry name" value="Band_7"/>
</dbReference>
<keyword evidence="2" id="KW-0812">Transmembrane</keyword>